<protein>
    <recommendedName>
        <fullName evidence="4">Secreted protein</fullName>
    </recommendedName>
</protein>
<feature type="signal peptide" evidence="1">
    <location>
        <begin position="1"/>
        <end position="22"/>
    </location>
</feature>
<evidence type="ECO:0000313" key="3">
    <source>
        <dbReference type="Proteomes" id="UP000549052"/>
    </source>
</evidence>
<keyword evidence="3" id="KW-1185">Reference proteome</keyword>
<evidence type="ECO:0008006" key="4">
    <source>
        <dbReference type="Google" id="ProtNLM"/>
    </source>
</evidence>
<dbReference type="EMBL" id="JACGXN010000017">
    <property type="protein sequence ID" value="MBA8881803.1"/>
    <property type="molecule type" value="Genomic_DNA"/>
</dbReference>
<gene>
    <name evidence="2" type="ORF">FHW16_005550</name>
</gene>
<dbReference type="Proteomes" id="UP000549052">
    <property type="component" value="Unassembled WGS sequence"/>
</dbReference>
<feature type="chain" id="PRO_5032820794" description="Secreted protein" evidence="1">
    <location>
        <begin position="23"/>
        <end position="125"/>
    </location>
</feature>
<comment type="caution">
    <text evidence="2">The sequence shown here is derived from an EMBL/GenBank/DDBJ whole genome shotgun (WGS) entry which is preliminary data.</text>
</comment>
<name>A0A839EMJ8_9HYPH</name>
<sequence length="125" mass="14895">MKLFCCGLLSVLVFASIGSAHALTPSRVGAGSKYDLYREVPMLRTIQYESNPCTDGRYNDGKPRSCRELLRTLERRQRYWERRERYDPCTDGSVSDGRPRTCREIHRWLRKPVNEEEWRPRRDWK</sequence>
<organism evidence="2 3">
    <name type="scientific">Phyllobacterium myrsinacearum</name>
    <dbReference type="NCBI Taxonomy" id="28101"/>
    <lineage>
        <taxon>Bacteria</taxon>
        <taxon>Pseudomonadati</taxon>
        <taxon>Pseudomonadota</taxon>
        <taxon>Alphaproteobacteria</taxon>
        <taxon>Hyphomicrobiales</taxon>
        <taxon>Phyllobacteriaceae</taxon>
        <taxon>Phyllobacterium</taxon>
    </lineage>
</organism>
<dbReference type="AlphaFoldDB" id="A0A839EMJ8"/>
<reference evidence="2 3" key="1">
    <citation type="submission" date="2020-07" db="EMBL/GenBank/DDBJ databases">
        <title>Genomic Encyclopedia of Type Strains, Phase IV (KMG-V): Genome sequencing to study the core and pangenomes of soil and plant-associated prokaryotes.</title>
        <authorList>
            <person name="Whitman W."/>
        </authorList>
    </citation>
    <scope>NUCLEOTIDE SEQUENCE [LARGE SCALE GENOMIC DNA]</scope>
    <source>
        <strain evidence="2 3">AN3</strain>
    </source>
</reference>
<evidence type="ECO:0000256" key="1">
    <source>
        <dbReference type="SAM" id="SignalP"/>
    </source>
</evidence>
<proteinExistence type="predicted"/>
<keyword evidence="1" id="KW-0732">Signal</keyword>
<accession>A0A839EMJ8</accession>
<evidence type="ECO:0000313" key="2">
    <source>
        <dbReference type="EMBL" id="MBA8881803.1"/>
    </source>
</evidence>